<feature type="compositionally biased region" description="Polar residues" evidence="1">
    <location>
        <begin position="369"/>
        <end position="385"/>
    </location>
</feature>
<feature type="region of interest" description="Disordered" evidence="1">
    <location>
        <begin position="364"/>
        <end position="423"/>
    </location>
</feature>
<name>A0A835W901_9CHLO</name>
<feature type="region of interest" description="Disordered" evidence="1">
    <location>
        <begin position="712"/>
        <end position="744"/>
    </location>
</feature>
<feature type="region of interest" description="Disordered" evidence="1">
    <location>
        <begin position="450"/>
        <end position="475"/>
    </location>
</feature>
<dbReference type="SUPFAM" id="SSF48403">
    <property type="entry name" value="Ankyrin repeat"/>
    <property type="match status" value="1"/>
</dbReference>
<reference evidence="2" key="1">
    <citation type="journal article" date="2020" name="bioRxiv">
        <title>Comparative genomics of Chlamydomonas.</title>
        <authorList>
            <person name="Craig R.J."/>
            <person name="Hasan A.R."/>
            <person name="Ness R.W."/>
            <person name="Keightley P.D."/>
        </authorList>
    </citation>
    <scope>NUCLEOTIDE SEQUENCE</scope>
    <source>
        <strain evidence="2">CCAP 11/173</strain>
    </source>
</reference>
<evidence type="ECO:0000313" key="3">
    <source>
        <dbReference type="Proteomes" id="UP000613740"/>
    </source>
</evidence>
<dbReference type="InterPro" id="IPR052050">
    <property type="entry name" value="SecEffector_AnkRepeat"/>
</dbReference>
<feature type="region of interest" description="Disordered" evidence="1">
    <location>
        <begin position="544"/>
        <end position="576"/>
    </location>
</feature>
<keyword evidence="3" id="KW-1185">Reference proteome</keyword>
<feature type="compositionally biased region" description="Low complexity" evidence="1">
    <location>
        <begin position="679"/>
        <end position="690"/>
    </location>
</feature>
<proteinExistence type="predicted"/>
<dbReference type="EMBL" id="JAEHOD010000033">
    <property type="protein sequence ID" value="KAG2442244.1"/>
    <property type="molecule type" value="Genomic_DNA"/>
</dbReference>
<protein>
    <recommendedName>
        <fullName evidence="4">Ankyrin repeat domain-containing protein</fullName>
    </recommendedName>
</protein>
<gene>
    <name evidence="2" type="ORF">HYH02_009728</name>
</gene>
<feature type="compositionally biased region" description="Low complexity" evidence="1">
    <location>
        <begin position="465"/>
        <end position="475"/>
    </location>
</feature>
<accession>A0A835W901</accession>
<feature type="compositionally biased region" description="Low complexity" evidence="1">
    <location>
        <begin position="712"/>
        <end position="739"/>
    </location>
</feature>
<evidence type="ECO:0008006" key="4">
    <source>
        <dbReference type="Google" id="ProtNLM"/>
    </source>
</evidence>
<dbReference type="PANTHER" id="PTHR46586">
    <property type="entry name" value="ANKYRIN REPEAT-CONTAINING PROTEIN"/>
    <property type="match status" value="1"/>
</dbReference>
<organism evidence="2 3">
    <name type="scientific">Chlamydomonas schloesseri</name>
    <dbReference type="NCBI Taxonomy" id="2026947"/>
    <lineage>
        <taxon>Eukaryota</taxon>
        <taxon>Viridiplantae</taxon>
        <taxon>Chlorophyta</taxon>
        <taxon>core chlorophytes</taxon>
        <taxon>Chlorophyceae</taxon>
        <taxon>CS clade</taxon>
        <taxon>Chlamydomonadales</taxon>
        <taxon>Chlamydomonadaceae</taxon>
        <taxon>Chlamydomonas</taxon>
    </lineage>
</organism>
<dbReference type="Proteomes" id="UP000613740">
    <property type="component" value="Unassembled WGS sequence"/>
</dbReference>
<feature type="compositionally biased region" description="Gly residues" evidence="1">
    <location>
        <begin position="392"/>
        <end position="421"/>
    </location>
</feature>
<dbReference type="PANTHER" id="PTHR46586:SF3">
    <property type="entry name" value="ANKYRIN REPEAT-CONTAINING PROTEIN"/>
    <property type="match status" value="1"/>
</dbReference>
<evidence type="ECO:0000313" key="2">
    <source>
        <dbReference type="EMBL" id="KAG2442244.1"/>
    </source>
</evidence>
<dbReference type="OrthoDB" id="547560at2759"/>
<comment type="caution">
    <text evidence="2">The sequence shown here is derived from an EMBL/GenBank/DDBJ whole genome shotgun (WGS) entry which is preliminary data.</text>
</comment>
<evidence type="ECO:0000256" key="1">
    <source>
        <dbReference type="SAM" id="MobiDB-lite"/>
    </source>
</evidence>
<dbReference type="AlphaFoldDB" id="A0A835W901"/>
<dbReference type="InterPro" id="IPR036770">
    <property type="entry name" value="Ankyrin_rpt-contain_sf"/>
</dbReference>
<feature type="region of interest" description="Disordered" evidence="1">
    <location>
        <begin position="645"/>
        <end position="693"/>
    </location>
</feature>
<sequence>MISTLIFLTPLDCGFLTCAGGAATAQLHGGTAASAPDGIGAATGGAAPLWKGGPAAAPVPEAAAVPEAVVTGRPPPPPRDAYRGSCGGGGDLLWLSGRQRAMLLNATAASGVVENLEVLLDPRLADFFPRAPGPLVFAAVAGRVDVVWWLRARGFPWGYGVLRAAVRSGNFEFVKKAMSDGLNRGNGTLGALGDAAAAGHTPIYDFFLQKQRRVGFLDKPKFLMGLLEDVAYGCSLGQLKDILANPPPYGVDWEWMHVTAFAASSPTPDWREKVEWLEEQGHDKNVWAAERVVKLFGVDWQRAGGGSVHWGMGLGAGELISADAGYWGNAVRDDARLAAARIAAAKAAGSAATAAAIRELRCDSRSRRTAGSSRQAGGGTATLSTGQAAGRASGGGQCSSGVAGGGGLGRQGQQGSGGAAGSGVEELGGATALLWEDALYGYTTDDDNAASVARPARGGAESRGTTTSAMPAPASSAGAAATDAVAGAAAAGLLSPGAREAIERLTWLRDRGYPIRQTAVAAAAAVGNMAALQFLLTHCVSSLRPHQDQSAGGPGPGPGPGPAGHDAGGRGGGVAPALNSFEAQQERQAVQDAPLKAAKAGHLSCLKLLRRHGYPVASAAVLEAAVLSGRLRVVAWALEELRRRARSRAAGGGQGDTEPSSSRPTGDAAVAGDHQQQQDLAAPAGAAGAGHADGDAGGEGVVLVAAGEAADPQVGPAPAAAASQQPLPEAPRPQAAAAAPSPPAALPPLNQLLVAALSGDRTRAQHTATPLAINALVAGAGQALSVRLLDWLQARQLLSLQHPAIFAAAAAYGARPGLEWCGAHGCSWDTSALEEAARSGSVSAVEWLVARGCPVGDKGVPYITAASGRHMIVLRALRRLGVTWGLDGSTFDTAVRSVGHGGRLGGLPDISVGLSGLRLLRDVGCPINWDALKAMVKDKREPPASLYEWRKQELGSFMSEAPSKALRKQWKAQQRGGTAVG</sequence>